<dbReference type="CDD" id="cd17557">
    <property type="entry name" value="REC_Rcp-like"/>
    <property type="match status" value="1"/>
</dbReference>
<dbReference type="Pfam" id="PF00072">
    <property type="entry name" value="Response_reg"/>
    <property type="match status" value="1"/>
</dbReference>
<organism evidence="3 4">
    <name type="scientific">Entotheonella factor</name>
    <dbReference type="NCBI Taxonomy" id="1429438"/>
    <lineage>
        <taxon>Bacteria</taxon>
        <taxon>Pseudomonadati</taxon>
        <taxon>Nitrospinota/Tectimicrobiota group</taxon>
        <taxon>Candidatus Tectimicrobiota</taxon>
        <taxon>Candidatus Entotheonellia</taxon>
        <taxon>Candidatus Entotheonellales</taxon>
        <taxon>Candidatus Entotheonellaceae</taxon>
        <taxon>Candidatus Entotheonella</taxon>
    </lineage>
</organism>
<dbReference type="AlphaFoldDB" id="W4LLI9"/>
<feature type="domain" description="Response regulatory" evidence="2">
    <location>
        <begin position="12"/>
        <end position="140"/>
    </location>
</feature>
<dbReference type="SUPFAM" id="SSF52172">
    <property type="entry name" value="CheY-like"/>
    <property type="match status" value="1"/>
</dbReference>
<dbReference type="InterPro" id="IPR052893">
    <property type="entry name" value="TCS_response_regulator"/>
</dbReference>
<accession>W4LLI9</accession>
<dbReference type="Proteomes" id="UP000019141">
    <property type="component" value="Unassembled WGS sequence"/>
</dbReference>
<dbReference type="InterPro" id="IPR011006">
    <property type="entry name" value="CheY-like_superfamily"/>
</dbReference>
<dbReference type="PANTHER" id="PTHR44520">
    <property type="entry name" value="RESPONSE REGULATOR RCP1-RELATED"/>
    <property type="match status" value="1"/>
</dbReference>
<dbReference type="PROSITE" id="PS50110">
    <property type="entry name" value="RESPONSE_REGULATORY"/>
    <property type="match status" value="1"/>
</dbReference>
<dbReference type="HOGENOM" id="CLU_000445_69_17_7"/>
<sequence length="154" mass="17630">MSPTIDGLKTPVVLLAEDSPAEQRLAQRALEQGDLQCELRIVSDGKEVMDYLLRRPPYNSEQRAPRPHLLLLDLNMPKLDGRQVLQEIKSNPKLATIPVVVLTTSKQERDILQSYHLGCNSFINKPVDVHEFFDMMRELSRYWLDLVLLPPNEG</sequence>
<keyword evidence="4" id="KW-1185">Reference proteome</keyword>
<dbReference type="InterPro" id="IPR001789">
    <property type="entry name" value="Sig_transdc_resp-reg_receiver"/>
</dbReference>
<dbReference type="Gene3D" id="3.40.50.2300">
    <property type="match status" value="1"/>
</dbReference>
<evidence type="ECO:0000313" key="3">
    <source>
        <dbReference type="EMBL" id="ETW98590.1"/>
    </source>
</evidence>
<comment type="caution">
    <text evidence="3">The sequence shown here is derived from an EMBL/GenBank/DDBJ whole genome shotgun (WGS) entry which is preliminary data.</text>
</comment>
<dbReference type="EMBL" id="AZHW01000539">
    <property type="protein sequence ID" value="ETW98590.1"/>
    <property type="molecule type" value="Genomic_DNA"/>
</dbReference>
<protein>
    <recommendedName>
        <fullName evidence="2">Response regulatory domain-containing protein</fullName>
    </recommendedName>
</protein>
<reference evidence="3 4" key="1">
    <citation type="journal article" date="2014" name="Nature">
        <title>An environmental bacterial taxon with a large and distinct metabolic repertoire.</title>
        <authorList>
            <person name="Wilson M.C."/>
            <person name="Mori T."/>
            <person name="Ruckert C."/>
            <person name="Uria A.R."/>
            <person name="Helf M.J."/>
            <person name="Takada K."/>
            <person name="Gernert C."/>
            <person name="Steffens U.A."/>
            <person name="Heycke N."/>
            <person name="Schmitt S."/>
            <person name="Rinke C."/>
            <person name="Helfrich E.J."/>
            <person name="Brachmann A.O."/>
            <person name="Gurgui C."/>
            <person name="Wakimoto T."/>
            <person name="Kracht M."/>
            <person name="Crusemann M."/>
            <person name="Hentschel U."/>
            <person name="Abe I."/>
            <person name="Matsunaga S."/>
            <person name="Kalinowski J."/>
            <person name="Takeyama H."/>
            <person name="Piel J."/>
        </authorList>
    </citation>
    <scope>NUCLEOTIDE SEQUENCE [LARGE SCALE GENOMIC DNA]</scope>
    <source>
        <strain evidence="4">TSY1</strain>
    </source>
</reference>
<gene>
    <name evidence="3" type="ORF">ETSY1_18110</name>
</gene>
<feature type="modified residue" description="4-aspartylphosphate" evidence="1">
    <location>
        <position position="73"/>
    </location>
</feature>
<dbReference type="SMART" id="SM00448">
    <property type="entry name" value="REC"/>
    <property type="match status" value="1"/>
</dbReference>
<evidence type="ECO:0000313" key="4">
    <source>
        <dbReference type="Proteomes" id="UP000019141"/>
    </source>
</evidence>
<name>W4LLI9_ENTF1</name>
<dbReference type="GO" id="GO:0000160">
    <property type="term" value="P:phosphorelay signal transduction system"/>
    <property type="evidence" value="ECO:0007669"/>
    <property type="project" value="InterPro"/>
</dbReference>
<evidence type="ECO:0000259" key="2">
    <source>
        <dbReference type="PROSITE" id="PS50110"/>
    </source>
</evidence>
<keyword evidence="1" id="KW-0597">Phosphoprotein</keyword>
<evidence type="ECO:0000256" key="1">
    <source>
        <dbReference type="PROSITE-ProRule" id="PRU00169"/>
    </source>
</evidence>
<proteinExistence type="predicted"/>